<dbReference type="KEGG" id="bsc:COCSADRAFT_93397"/>
<dbReference type="STRING" id="665912.M2SKC8"/>
<proteinExistence type="predicted"/>
<organism evidence="1 2">
    <name type="scientific">Cochliobolus sativus (strain ND90Pr / ATCC 201652)</name>
    <name type="common">Common root rot and spot blotch fungus</name>
    <name type="synonym">Bipolaris sorokiniana</name>
    <dbReference type="NCBI Taxonomy" id="665912"/>
    <lineage>
        <taxon>Eukaryota</taxon>
        <taxon>Fungi</taxon>
        <taxon>Dikarya</taxon>
        <taxon>Ascomycota</taxon>
        <taxon>Pezizomycotina</taxon>
        <taxon>Dothideomycetes</taxon>
        <taxon>Pleosporomycetidae</taxon>
        <taxon>Pleosporales</taxon>
        <taxon>Pleosporineae</taxon>
        <taxon>Pleosporaceae</taxon>
        <taxon>Bipolaris</taxon>
    </lineage>
</organism>
<dbReference type="AlphaFoldDB" id="M2SKC8"/>
<keyword evidence="2" id="KW-1185">Reference proteome</keyword>
<protein>
    <submittedName>
        <fullName evidence="1">Uncharacterized protein</fullName>
    </submittedName>
</protein>
<accession>M2SKC8</accession>
<dbReference type="OrthoDB" id="429813at2759"/>
<dbReference type="EMBL" id="KB445645">
    <property type="protein sequence ID" value="EMD62775.1"/>
    <property type="molecule type" value="Genomic_DNA"/>
</dbReference>
<evidence type="ECO:0000313" key="1">
    <source>
        <dbReference type="EMBL" id="EMD62775.1"/>
    </source>
</evidence>
<dbReference type="HOGENOM" id="CLU_2305852_0_0_1"/>
<reference evidence="2" key="2">
    <citation type="journal article" date="2013" name="PLoS Genet.">
        <title>Comparative genome structure, secondary metabolite, and effector coding capacity across Cochliobolus pathogens.</title>
        <authorList>
            <person name="Condon B.J."/>
            <person name="Leng Y."/>
            <person name="Wu D."/>
            <person name="Bushley K.E."/>
            <person name="Ohm R.A."/>
            <person name="Otillar R."/>
            <person name="Martin J."/>
            <person name="Schackwitz W."/>
            <person name="Grimwood J."/>
            <person name="MohdZainudin N."/>
            <person name="Xue C."/>
            <person name="Wang R."/>
            <person name="Manning V.A."/>
            <person name="Dhillon B."/>
            <person name="Tu Z.J."/>
            <person name="Steffenson B.J."/>
            <person name="Salamov A."/>
            <person name="Sun H."/>
            <person name="Lowry S."/>
            <person name="LaButti K."/>
            <person name="Han J."/>
            <person name="Copeland A."/>
            <person name="Lindquist E."/>
            <person name="Barry K."/>
            <person name="Schmutz J."/>
            <person name="Baker S.E."/>
            <person name="Ciuffetti L.M."/>
            <person name="Grigoriev I.V."/>
            <person name="Zhong S."/>
            <person name="Turgeon B.G."/>
        </authorList>
    </citation>
    <scope>NUCLEOTIDE SEQUENCE [LARGE SCALE GENOMIC DNA]</scope>
    <source>
        <strain evidence="2">ND90Pr / ATCC 201652</strain>
    </source>
</reference>
<sequence length="100" mass="11264">MLTSNLLRTLTIVGSIGFLKLHIITSLLREHSKYKIVYFNRSECGKRRTISALQKIIGDISSAWERLKFLVTSITSHAREPGLNPIAELIPQVSKLVFNA</sequence>
<dbReference type="GeneID" id="19141504"/>
<evidence type="ECO:0000313" key="2">
    <source>
        <dbReference type="Proteomes" id="UP000016934"/>
    </source>
</evidence>
<dbReference type="RefSeq" id="XP_007701124.1">
    <property type="nucleotide sequence ID" value="XM_007702934.1"/>
</dbReference>
<gene>
    <name evidence="1" type="ORF">COCSADRAFT_93397</name>
</gene>
<reference evidence="1 2" key="1">
    <citation type="journal article" date="2012" name="PLoS Pathog.">
        <title>Diverse lifestyles and strategies of plant pathogenesis encoded in the genomes of eighteen Dothideomycetes fungi.</title>
        <authorList>
            <person name="Ohm R.A."/>
            <person name="Feau N."/>
            <person name="Henrissat B."/>
            <person name="Schoch C.L."/>
            <person name="Horwitz B.A."/>
            <person name="Barry K.W."/>
            <person name="Condon B.J."/>
            <person name="Copeland A.C."/>
            <person name="Dhillon B."/>
            <person name="Glaser F."/>
            <person name="Hesse C.N."/>
            <person name="Kosti I."/>
            <person name="LaButti K."/>
            <person name="Lindquist E.A."/>
            <person name="Lucas S."/>
            <person name="Salamov A.A."/>
            <person name="Bradshaw R.E."/>
            <person name="Ciuffetti L."/>
            <person name="Hamelin R.C."/>
            <person name="Kema G.H.J."/>
            <person name="Lawrence C."/>
            <person name="Scott J.A."/>
            <person name="Spatafora J.W."/>
            <person name="Turgeon B.G."/>
            <person name="de Wit P.J.G.M."/>
            <person name="Zhong S."/>
            <person name="Goodwin S.B."/>
            <person name="Grigoriev I.V."/>
        </authorList>
    </citation>
    <scope>NUCLEOTIDE SEQUENCE [LARGE SCALE GENOMIC DNA]</scope>
    <source>
        <strain evidence="2">ND90Pr / ATCC 201652</strain>
    </source>
</reference>
<name>M2SKC8_COCSN</name>
<dbReference type="Proteomes" id="UP000016934">
    <property type="component" value="Unassembled WGS sequence"/>
</dbReference>